<reference evidence="1 2" key="1">
    <citation type="journal article" date="2023" name="Science">
        <title>Complex scaffold remodeling in plant triterpene biosynthesis.</title>
        <authorList>
            <person name="De La Pena R."/>
            <person name="Hodgson H."/>
            <person name="Liu J.C."/>
            <person name="Stephenson M.J."/>
            <person name="Martin A.C."/>
            <person name="Owen C."/>
            <person name="Harkess A."/>
            <person name="Leebens-Mack J."/>
            <person name="Jimenez L.E."/>
            <person name="Osbourn A."/>
            <person name="Sattely E.S."/>
        </authorList>
    </citation>
    <scope>NUCLEOTIDE SEQUENCE [LARGE SCALE GENOMIC DNA]</scope>
    <source>
        <strain evidence="2">cv. JPN11</strain>
        <tissue evidence="1">Leaf</tissue>
    </source>
</reference>
<comment type="caution">
    <text evidence="1">The sequence shown here is derived from an EMBL/GenBank/DDBJ whole genome shotgun (WGS) entry which is preliminary data.</text>
</comment>
<dbReference type="Proteomes" id="UP001164539">
    <property type="component" value="Chromosome 1"/>
</dbReference>
<evidence type="ECO:0000313" key="2">
    <source>
        <dbReference type="Proteomes" id="UP001164539"/>
    </source>
</evidence>
<evidence type="ECO:0000313" key="1">
    <source>
        <dbReference type="EMBL" id="KAJ4728531.1"/>
    </source>
</evidence>
<proteinExistence type="predicted"/>
<sequence length="725" mass="83085">MSSKVVYEGWMVRYGRRKIGRSFIHMRYFVLESRLLAYYKRKPQVNQVPIKTLLVDGNCRVEDRGLKTHHGHMVYVLSVYNKKEKYHRITMAAFNIQEALVWKEKIELVIDQHQESQVSNGNKYISFEYKPGMDNGRNASSSDQESQFSAQEDDDDVQPNLLRRTTIGNGPPDSVYDWTREFDSELSNQNANNQAFSRKHWRLLQCQNGLRIFEELLEVDYLPRSCSRAMKAVGVVDASCEEIFELVMSMDGTRYEWDCSFQYGSLVEEVDGHTAILYHRLQLDWFPMFVWPRDLCYVRYWRRNDDGSYVVLFRSREHENCGPQPGYVRAHVESGGFNISPLKPRNGRPRTQVQHLMQIDLKGWGVGYVSMFQQHCLLQVLNSVAGLREWFAQTDERSAHPRIPVMVNMASASASKKNLKLNESSLHPSSSLDQLNAASRNSVMMDEYSDEDEEFQLAEAEQEAYPMKNEDDIKKTAIEEEPVYQIDLSCFSGNLRRDDRDKARDCWRISDGNNFRVRSKHFVYDKTKIPAGKHLMDLVAVDWFKDTKRMDHVARRQGCAAQVASEKGLFSIVINLQVPGSTHYSMVFYFVTKELVPGSLLQRFVDGDDEFRNSRLKLIPSVPKGSWIVRQSVGSTPCLLGKAVDCNYIREPKYLEIDVDIGSSTVANGVLGLVIGVITTLVVDMAFLVQANTIDELPERLIGAIRVSHIELSSAITPKLEPDPS</sequence>
<name>A0ACC1YYG1_MELAZ</name>
<keyword evidence="2" id="KW-1185">Reference proteome</keyword>
<gene>
    <name evidence="1" type="ORF">OWV82_001444</name>
</gene>
<dbReference type="EMBL" id="CM051394">
    <property type="protein sequence ID" value="KAJ4728531.1"/>
    <property type="molecule type" value="Genomic_DNA"/>
</dbReference>
<accession>A0ACC1YYG1</accession>
<protein>
    <submittedName>
        <fullName evidence="1">ENHANCED DISEASE RESISTANCE 2</fullName>
    </submittedName>
</protein>
<organism evidence="1 2">
    <name type="scientific">Melia azedarach</name>
    <name type="common">Chinaberry tree</name>
    <dbReference type="NCBI Taxonomy" id="155640"/>
    <lineage>
        <taxon>Eukaryota</taxon>
        <taxon>Viridiplantae</taxon>
        <taxon>Streptophyta</taxon>
        <taxon>Embryophyta</taxon>
        <taxon>Tracheophyta</taxon>
        <taxon>Spermatophyta</taxon>
        <taxon>Magnoliopsida</taxon>
        <taxon>eudicotyledons</taxon>
        <taxon>Gunneridae</taxon>
        <taxon>Pentapetalae</taxon>
        <taxon>rosids</taxon>
        <taxon>malvids</taxon>
        <taxon>Sapindales</taxon>
        <taxon>Meliaceae</taxon>
        <taxon>Melia</taxon>
    </lineage>
</organism>